<comment type="subcellular location">
    <subcellularLocation>
        <location evidence="1">Nucleus membrane</location>
        <topology evidence="1">Peripheral membrane protein</topology>
        <orientation evidence="1">Cytoplasmic side</orientation>
    </subcellularLocation>
</comment>
<evidence type="ECO:0000313" key="12">
    <source>
        <dbReference type="Proteomes" id="UP000027135"/>
    </source>
</evidence>
<dbReference type="SMART" id="SM00356">
    <property type="entry name" value="ZnF_C3H1"/>
    <property type="match status" value="1"/>
</dbReference>
<dbReference type="Pfam" id="PF18044">
    <property type="entry name" value="zf-CCCH_4"/>
    <property type="match status" value="1"/>
</dbReference>
<evidence type="ECO:0000313" key="11">
    <source>
        <dbReference type="EMBL" id="KDR20053.1"/>
    </source>
</evidence>
<dbReference type="Proteomes" id="UP000027135">
    <property type="component" value="Unassembled WGS sequence"/>
</dbReference>
<accession>A0A067RB67</accession>
<dbReference type="GO" id="GO:0008270">
    <property type="term" value="F:zinc ion binding"/>
    <property type="evidence" value="ECO:0007669"/>
    <property type="project" value="UniProtKB-KW"/>
</dbReference>
<keyword evidence="4 9" id="KW-0862">Zinc</keyword>
<dbReference type="OMA" id="CHNEHFD"/>
<feature type="domain" description="C3H1-type" evidence="10">
    <location>
        <begin position="1"/>
        <end position="25"/>
    </location>
</feature>
<dbReference type="InParanoid" id="A0A067RB67"/>
<dbReference type="OrthoDB" id="20729at2759"/>
<dbReference type="PROSITE" id="PS50103">
    <property type="entry name" value="ZF_C3H1"/>
    <property type="match status" value="1"/>
</dbReference>
<dbReference type="GO" id="GO:0031965">
    <property type="term" value="C:nuclear membrane"/>
    <property type="evidence" value="ECO:0007669"/>
    <property type="project" value="UniProtKB-SubCell"/>
</dbReference>
<name>A0A067RB67_ZOONE</name>
<feature type="zinc finger region" description="C3H1-type" evidence="9">
    <location>
        <begin position="1"/>
        <end position="25"/>
    </location>
</feature>
<comment type="function">
    <text evidence="6">Required for the export of mRNAs containing poly(A) tails from the nucleus into the cytoplasm.</text>
</comment>
<keyword evidence="3 9" id="KW-0863">Zinc-finger</keyword>
<dbReference type="FunCoup" id="A0A067RB67">
    <property type="interactions" value="70"/>
</dbReference>
<evidence type="ECO:0000256" key="3">
    <source>
        <dbReference type="ARBA" id="ARBA00022771"/>
    </source>
</evidence>
<gene>
    <name evidence="11" type="ORF">L798_05446</name>
</gene>
<evidence type="ECO:0000256" key="4">
    <source>
        <dbReference type="ARBA" id="ARBA00022833"/>
    </source>
</evidence>
<protein>
    <recommendedName>
        <fullName evidence="7">Nucleoporin NUP42</fullName>
    </recommendedName>
    <alternativeName>
        <fullName evidence="8">Nucleoporin-like protein 2</fullName>
    </alternativeName>
</protein>
<dbReference type="InterPro" id="IPR036855">
    <property type="entry name" value="Znf_CCCH_sf"/>
</dbReference>
<dbReference type="EMBL" id="KK852620">
    <property type="protein sequence ID" value="KDR20053.1"/>
    <property type="molecule type" value="Genomic_DNA"/>
</dbReference>
<dbReference type="InterPro" id="IPR041367">
    <property type="entry name" value="Znf-CCCH_4"/>
</dbReference>
<keyword evidence="5" id="KW-0539">Nucleus</keyword>
<reference evidence="11 12" key="1">
    <citation type="journal article" date="2014" name="Nat. Commun.">
        <title>Molecular traces of alternative social organization in a termite genome.</title>
        <authorList>
            <person name="Terrapon N."/>
            <person name="Li C."/>
            <person name="Robertson H.M."/>
            <person name="Ji L."/>
            <person name="Meng X."/>
            <person name="Booth W."/>
            <person name="Chen Z."/>
            <person name="Childers C.P."/>
            <person name="Glastad K.M."/>
            <person name="Gokhale K."/>
            <person name="Gowin J."/>
            <person name="Gronenberg W."/>
            <person name="Hermansen R.A."/>
            <person name="Hu H."/>
            <person name="Hunt B.G."/>
            <person name="Huylmans A.K."/>
            <person name="Khalil S.M."/>
            <person name="Mitchell R.D."/>
            <person name="Munoz-Torres M.C."/>
            <person name="Mustard J.A."/>
            <person name="Pan H."/>
            <person name="Reese J.T."/>
            <person name="Scharf M.E."/>
            <person name="Sun F."/>
            <person name="Vogel H."/>
            <person name="Xiao J."/>
            <person name="Yang W."/>
            <person name="Yang Z."/>
            <person name="Yang Z."/>
            <person name="Zhou J."/>
            <person name="Zhu J."/>
            <person name="Brent C.S."/>
            <person name="Elsik C.G."/>
            <person name="Goodisman M.A."/>
            <person name="Liberles D.A."/>
            <person name="Roe R.M."/>
            <person name="Vargo E.L."/>
            <person name="Vilcinskas A."/>
            <person name="Wang J."/>
            <person name="Bornberg-Bauer E."/>
            <person name="Korb J."/>
            <person name="Zhang G."/>
            <person name="Liebig J."/>
        </authorList>
    </citation>
    <scope>NUCLEOTIDE SEQUENCE [LARGE SCALE GENOMIC DNA]</scope>
    <source>
        <tissue evidence="11">Whole organism</tissue>
    </source>
</reference>
<dbReference type="AlphaFoldDB" id="A0A067RB67"/>
<dbReference type="SUPFAM" id="SSF90229">
    <property type="entry name" value="CCCH zinc finger"/>
    <property type="match status" value="1"/>
</dbReference>
<evidence type="ECO:0000256" key="9">
    <source>
        <dbReference type="PROSITE-ProRule" id="PRU00723"/>
    </source>
</evidence>
<dbReference type="InterPro" id="IPR000571">
    <property type="entry name" value="Znf_CCCH"/>
</dbReference>
<evidence type="ECO:0000256" key="1">
    <source>
        <dbReference type="ARBA" id="ARBA00004335"/>
    </source>
</evidence>
<keyword evidence="2 9" id="KW-0479">Metal-binding</keyword>
<evidence type="ECO:0000256" key="6">
    <source>
        <dbReference type="ARBA" id="ARBA00037262"/>
    </source>
</evidence>
<dbReference type="Gene3D" id="4.10.1000.10">
    <property type="entry name" value="Zinc finger, CCCH-type"/>
    <property type="match status" value="1"/>
</dbReference>
<evidence type="ECO:0000256" key="2">
    <source>
        <dbReference type="ARBA" id="ARBA00022723"/>
    </source>
</evidence>
<evidence type="ECO:0000256" key="5">
    <source>
        <dbReference type="ARBA" id="ARBA00023242"/>
    </source>
</evidence>
<evidence type="ECO:0000256" key="7">
    <source>
        <dbReference type="ARBA" id="ARBA00039886"/>
    </source>
</evidence>
<sequence>MVICKFYQQGFCKYGSSCRFEHPHSGESVLRRRYGDNQYTTNNYFHGHGRNPGSYKAENISHDLEAMQMVFQEVIESEKGGQWPLSCFAPIGERPCFPGCEDYSPEEIRWKMYEAKQNDTLPECQRQIKELYDAAKLRRHQILNQKNEVFTIIKKLYHGEKIETEPSFSFLQAVNQVRDNNVASWTSSNFGNSENQAPVSSNFVFSLPQLGGSSGQTAVYHQSNGFYGNVQVPNGSTQTSSVFNSSSDVHSPFGTVTQDSSRLQSAVSSNSVFGGSKSILNTAATWNRVENTVEDSSLYSQKAELSQDKLDAFVAQTFTMGKVPRKPPPKDLCTL</sequence>
<proteinExistence type="predicted"/>
<evidence type="ECO:0000256" key="8">
    <source>
        <dbReference type="ARBA" id="ARBA00042384"/>
    </source>
</evidence>
<dbReference type="STRING" id="136037.A0A067RB67"/>
<evidence type="ECO:0000259" key="10">
    <source>
        <dbReference type="PROSITE" id="PS50103"/>
    </source>
</evidence>
<organism evidence="11 12">
    <name type="scientific">Zootermopsis nevadensis</name>
    <name type="common">Dampwood termite</name>
    <dbReference type="NCBI Taxonomy" id="136037"/>
    <lineage>
        <taxon>Eukaryota</taxon>
        <taxon>Metazoa</taxon>
        <taxon>Ecdysozoa</taxon>
        <taxon>Arthropoda</taxon>
        <taxon>Hexapoda</taxon>
        <taxon>Insecta</taxon>
        <taxon>Pterygota</taxon>
        <taxon>Neoptera</taxon>
        <taxon>Polyneoptera</taxon>
        <taxon>Dictyoptera</taxon>
        <taxon>Blattodea</taxon>
        <taxon>Blattoidea</taxon>
        <taxon>Termitoidae</taxon>
        <taxon>Termopsidae</taxon>
        <taxon>Zootermopsis</taxon>
    </lineage>
</organism>
<dbReference type="PANTHER" id="PTHR46527:SF1">
    <property type="entry name" value="NUCLEOPORIN NUP42"/>
    <property type="match status" value="1"/>
</dbReference>
<dbReference type="eggNOG" id="ENOG502R2TD">
    <property type="taxonomic scope" value="Eukaryota"/>
</dbReference>
<dbReference type="InterPro" id="IPR051767">
    <property type="entry name" value="Nucleoporin_NUP42"/>
</dbReference>
<dbReference type="PANTHER" id="PTHR46527">
    <property type="entry name" value="NUCLEOPORIN-LIKE PROTEIN 2"/>
    <property type="match status" value="1"/>
</dbReference>
<keyword evidence="12" id="KW-1185">Reference proteome</keyword>